<dbReference type="Proteomes" id="UP000566819">
    <property type="component" value="Unassembled WGS sequence"/>
</dbReference>
<dbReference type="EMBL" id="JAAMPI010000617">
    <property type="protein sequence ID" value="KAF4629862.1"/>
    <property type="molecule type" value="Genomic_DNA"/>
</dbReference>
<evidence type="ECO:0000313" key="3">
    <source>
        <dbReference type="Proteomes" id="UP000566819"/>
    </source>
</evidence>
<protein>
    <submittedName>
        <fullName evidence="2">Uncharacterized protein</fullName>
    </submittedName>
</protein>
<evidence type="ECO:0000313" key="2">
    <source>
        <dbReference type="EMBL" id="KAF4629862.1"/>
    </source>
</evidence>
<feature type="compositionally biased region" description="Basic and acidic residues" evidence="1">
    <location>
        <begin position="665"/>
        <end position="675"/>
    </location>
</feature>
<feature type="compositionally biased region" description="Basic and acidic residues" evidence="1">
    <location>
        <begin position="480"/>
        <end position="491"/>
    </location>
</feature>
<sequence>MSFFYDSSSDHEDGGLPIILEPDHEPTADHMNRPIREDNMAPIPRDDGIRELQVPTHPIPSMQGAFAESMLEVAGGHNSIPRNTIGNAAARRKHLLDQDIDEETHAARWRKKSGQQYHQFWKLMAQISFGIYLLLNGIAKDEEQVMNILQSHVDEVDEFLETTLEDFDLAQEDIEGRLKFLKLPLENIHIFDAMLEDRNFRYQIVNGNERIEHIITRTAAAMNDALKDVQQGLDACKEFTIYLAEEQEDALWKEERPDMQKVFDAMKGNVEGWYKAYVSLQTKGNHLAAALVQLGSIVAEMDRRAGEFSTSARSTTQSPPPMSEKRDSRQSSGRQSRQSRQFRLSISKELPTNPAPITPAIRAALPAFQMVQDRERTPEPEPEQDPESSDSEQEAEPEPDFILKPHTYSPAPSPRPPPAAPTPVIAPAAPQSPPPEIRQRSSLRKRFSLKRKEPSETALKPPPTPTDDGYWGPRQLVRPVKRDPPPRERESTLNTPPSRGLDSAYCSDFERPSPPNAPPRPALISTPISTNFPQSPRIPTRDPARNSPPVFTRDFVPSPRSDQQFFRPVNASPHSPLQRPWTAAPSNIMHIHSNSSSSNLRYGHTHTPSQLGNRNGAPSAMGMSMMSDKTTVTQGGTKLKKKRSAFGWLKKAFSLSEEEKAAFQERRRATDDDYRQAYQEQSQQRWLDGKRIR</sequence>
<accession>A0A8H4W174</accession>
<feature type="compositionally biased region" description="Low complexity" evidence="1">
    <location>
        <begin position="330"/>
        <end position="347"/>
    </location>
</feature>
<feature type="region of interest" description="Disordered" evidence="1">
    <location>
        <begin position="1"/>
        <end position="25"/>
    </location>
</feature>
<feature type="compositionally biased region" description="Pro residues" evidence="1">
    <location>
        <begin position="512"/>
        <end position="521"/>
    </location>
</feature>
<reference evidence="2 3" key="1">
    <citation type="submission" date="2020-03" db="EMBL/GenBank/DDBJ databases">
        <title>Draft Genome Sequence of Cudoniella acicularis.</title>
        <authorList>
            <person name="Buettner E."/>
            <person name="Kellner H."/>
        </authorList>
    </citation>
    <scope>NUCLEOTIDE SEQUENCE [LARGE SCALE GENOMIC DNA]</scope>
    <source>
        <strain evidence="2 3">DSM 108380</strain>
    </source>
</reference>
<feature type="compositionally biased region" description="Polar residues" evidence="1">
    <location>
        <begin position="308"/>
        <end position="317"/>
    </location>
</feature>
<gene>
    <name evidence="2" type="ORF">G7Y89_g8282</name>
</gene>
<organism evidence="2 3">
    <name type="scientific">Cudoniella acicularis</name>
    <dbReference type="NCBI Taxonomy" id="354080"/>
    <lineage>
        <taxon>Eukaryota</taxon>
        <taxon>Fungi</taxon>
        <taxon>Dikarya</taxon>
        <taxon>Ascomycota</taxon>
        <taxon>Pezizomycotina</taxon>
        <taxon>Leotiomycetes</taxon>
        <taxon>Helotiales</taxon>
        <taxon>Tricladiaceae</taxon>
        <taxon>Cudoniella</taxon>
    </lineage>
</organism>
<name>A0A8H4W174_9HELO</name>
<feature type="region of interest" description="Disordered" evidence="1">
    <location>
        <begin position="374"/>
        <end position="560"/>
    </location>
</feature>
<feature type="compositionally biased region" description="Acidic residues" evidence="1">
    <location>
        <begin position="380"/>
        <end position="399"/>
    </location>
</feature>
<proteinExistence type="predicted"/>
<feature type="region of interest" description="Disordered" evidence="1">
    <location>
        <begin position="306"/>
        <end position="357"/>
    </location>
</feature>
<dbReference type="AlphaFoldDB" id="A0A8H4W174"/>
<feature type="region of interest" description="Disordered" evidence="1">
    <location>
        <begin position="593"/>
        <end position="619"/>
    </location>
</feature>
<dbReference type="OrthoDB" id="5389734at2759"/>
<feature type="region of interest" description="Disordered" evidence="1">
    <location>
        <begin position="665"/>
        <end position="693"/>
    </location>
</feature>
<comment type="caution">
    <text evidence="2">The sequence shown here is derived from an EMBL/GenBank/DDBJ whole genome shotgun (WGS) entry which is preliminary data.</text>
</comment>
<evidence type="ECO:0000256" key="1">
    <source>
        <dbReference type="SAM" id="MobiDB-lite"/>
    </source>
</evidence>
<feature type="compositionally biased region" description="Pro residues" evidence="1">
    <location>
        <begin position="411"/>
        <end position="421"/>
    </location>
</feature>
<keyword evidence="3" id="KW-1185">Reference proteome</keyword>